<dbReference type="InterPro" id="IPR018170">
    <property type="entry name" value="Aldo/ket_reductase_CS"/>
</dbReference>
<dbReference type="GO" id="GO:0016616">
    <property type="term" value="F:oxidoreductase activity, acting on the CH-OH group of donors, NAD or NADP as acceptor"/>
    <property type="evidence" value="ECO:0007669"/>
    <property type="project" value="UniProtKB-ARBA"/>
</dbReference>
<evidence type="ECO:0000256" key="1">
    <source>
        <dbReference type="ARBA" id="ARBA00007905"/>
    </source>
</evidence>
<evidence type="ECO:0000256" key="5">
    <source>
        <dbReference type="PIRSR" id="PIRSR000097-2"/>
    </source>
</evidence>
<evidence type="ECO:0000313" key="8">
    <source>
        <dbReference type="EMBL" id="KAK3239742.1"/>
    </source>
</evidence>
<sequence>MPMIGMGTCCRRDPKGRREFISALEAFYATGGSHIDTAQSYDNHADVKQALSAMERDQVWVTSKVNMLAVTSHKTADQQVRAAVESSLIELGVDQVDLMLLHEPACENNWQREAAEASKQLLAATKGAANSSAVVVDDGINVAAASRCTVEAWRALVKQQHSGKCRAVGVSNFGVRHLSALLGAGLPLPAVNEVEFHPWVSHEQYRLVEWCHRHRVAVTAFGSFGSSRRVKRGNALEVPAVVAEAARVRGVSAHEILLAWTLQQNISVIPQTNSLAHMRSNLAVHEIRLTGSEIKQISTLGGSAYPKDWKEYGKIIHKLTVKP</sequence>
<dbReference type="CDD" id="cd19071">
    <property type="entry name" value="AKR_AKR1-5-like"/>
    <property type="match status" value="1"/>
</dbReference>
<evidence type="ECO:0000259" key="7">
    <source>
        <dbReference type="Pfam" id="PF00248"/>
    </source>
</evidence>
<reference evidence="8 9" key="1">
    <citation type="journal article" date="2015" name="Genome Biol. Evol.">
        <title>Comparative Genomics of a Bacterivorous Green Alga Reveals Evolutionary Causalities and Consequences of Phago-Mixotrophic Mode of Nutrition.</title>
        <authorList>
            <person name="Burns J.A."/>
            <person name="Paasch A."/>
            <person name="Narechania A."/>
            <person name="Kim E."/>
        </authorList>
    </citation>
    <scope>NUCLEOTIDE SEQUENCE [LARGE SCALE GENOMIC DNA]</scope>
    <source>
        <strain evidence="8 9">PLY_AMNH</strain>
    </source>
</reference>
<protein>
    <recommendedName>
        <fullName evidence="7">NADP-dependent oxidoreductase domain-containing protein</fullName>
    </recommendedName>
</protein>
<dbReference type="SUPFAM" id="SSF51430">
    <property type="entry name" value="NAD(P)-linked oxidoreductase"/>
    <property type="match status" value="1"/>
</dbReference>
<dbReference type="InterPro" id="IPR020471">
    <property type="entry name" value="AKR"/>
</dbReference>
<evidence type="ECO:0000256" key="4">
    <source>
        <dbReference type="PIRSR" id="PIRSR000097-1"/>
    </source>
</evidence>
<dbReference type="InterPro" id="IPR023210">
    <property type="entry name" value="NADP_OxRdtase_dom"/>
</dbReference>
<evidence type="ECO:0000313" key="9">
    <source>
        <dbReference type="Proteomes" id="UP001190700"/>
    </source>
</evidence>
<dbReference type="Proteomes" id="UP001190700">
    <property type="component" value="Unassembled WGS sequence"/>
</dbReference>
<dbReference type="Gene3D" id="3.20.20.100">
    <property type="entry name" value="NADP-dependent oxidoreductase domain"/>
    <property type="match status" value="1"/>
</dbReference>
<dbReference type="Pfam" id="PF00248">
    <property type="entry name" value="Aldo_ket_red"/>
    <property type="match status" value="1"/>
</dbReference>
<keyword evidence="3" id="KW-0560">Oxidoreductase</keyword>
<feature type="active site" description="Proton donor" evidence="4">
    <location>
        <position position="41"/>
    </location>
</feature>
<feature type="binding site" evidence="5">
    <location>
        <position position="102"/>
    </location>
    <ligand>
        <name>substrate</name>
    </ligand>
</feature>
<dbReference type="PANTHER" id="PTHR43827">
    <property type="entry name" value="2,5-DIKETO-D-GLUCONIC ACID REDUCTASE"/>
    <property type="match status" value="1"/>
</dbReference>
<keyword evidence="9" id="KW-1185">Reference proteome</keyword>
<gene>
    <name evidence="8" type="ORF">CYMTET_50352</name>
</gene>
<dbReference type="PRINTS" id="PR00069">
    <property type="entry name" value="ALDKETRDTASE"/>
</dbReference>
<name>A0AAE0BQ89_9CHLO</name>
<dbReference type="AlphaFoldDB" id="A0AAE0BQ89"/>
<keyword evidence="2" id="KW-0521">NADP</keyword>
<comment type="similarity">
    <text evidence="1">Belongs to the aldo/keto reductase family.</text>
</comment>
<evidence type="ECO:0000256" key="2">
    <source>
        <dbReference type="ARBA" id="ARBA00022857"/>
    </source>
</evidence>
<dbReference type="InterPro" id="IPR036812">
    <property type="entry name" value="NAD(P)_OxRdtase_dom_sf"/>
</dbReference>
<dbReference type="PROSITE" id="PS00062">
    <property type="entry name" value="ALDOKETO_REDUCTASE_2"/>
    <property type="match status" value="1"/>
</dbReference>
<comment type="caution">
    <text evidence="8">The sequence shown here is derived from an EMBL/GenBank/DDBJ whole genome shotgun (WGS) entry which is preliminary data.</text>
</comment>
<organism evidence="8 9">
    <name type="scientific">Cymbomonas tetramitiformis</name>
    <dbReference type="NCBI Taxonomy" id="36881"/>
    <lineage>
        <taxon>Eukaryota</taxon>
        <taxon>Viridiplantae</taxon>
        <taxon>Chlorophyta</taxon>
        <taxon>Pyramimonadophyceae</taxon>
        <taxon>Pyramimonadales</taxon>
        <taxon>Pyramimonadaceae</taxon>
        <taxon>Cymbomonas</taxon>
    </lineage>
</organism>
<evidence type="ECO:0000256" key="6">
    <source>
        <dbReference type="PIRSR" id="PIRSR000097-3"/>
    </source>
</evidence>
<dbReference type="EMBL" id="LGRX02033836">
    <property type="protein sequence ID" value="KAK3239742.1"/>
    <property type="molecule type" value="Genomic_DNA"/>
</dbReference>
<accession>A0AAE0BQ89</accession>
<evidence type="ECO:0000256" key="3">
    <source>
        <dbReference type="ARBA" id="ARBA00023002"/>
    </source>
</evidence>
<proteinExistence type="inferred from homology"/>
<feature type="domain" description="NADP-dependent oxidoreductase" evidence="7">
    <location>
        <begin position="13"/>
        <end position="298"/>
    </location>
</feature>
<feature type="site" description="Lowers pKa of active site Tyr" evidence="6">
    <location>
        <position position="64"/>
    </location>
</feature>
<dbReference type="PANTHER" id="PTHR43827:SF3">
    <property type="entry name" value="NADP-DEPENDENT OXIDOREDUCTASE DOMAIN-CONTAINING PROTEIN"/>
    <property type="match status" value="1"/>
</dbReference>
<dbReference type="PIRSF" id="PIRSF000097">
    <property type="entry name" value="AKR"/>
    <property type="match status" value="1"/>
</dbReference>